<dbReference type="Proteomes" id="UP000199300">
    <property type="component" value="Unassembled WGS sequence"/>
</dbReference>
<reference evidence="1 2" key="1">
    <citation type="submission" date="2016-10" db="EMBL/GenBank/DDBJ databases">
        <authorList>
            <person name="de Groot N.N."/>
        </authorList>
    </citation>
    <scope>NUCLEOTIDE SEQUENCE [LARGE SCALE GENOMIC DNA]</scope>
    <source>
        <strain evidence="1 2">CGMCC 1.10434</strain>
    </source>
</reference>
<accession>A0A1H8RGK4</accession>
<dbReference type="STRING" id="872970.SAMN04488134_11081"/>
<dbReference type="RefSeq" id="WP_091499206.1">
    <property type="nucleotide sequence ID" value="NZ_FODJ01000010.1"/>
</dbReference>
<evidence type="ECO:0000313" key="2">
    <source>
        <dbReference type="Proteomes" id="UP000199300"/>
    </source>
</evidence>
<proteinExistence type="predicted"/>
<sequence>MKCTLYTQKKQATLVISKLILFYQCKIICAKGNTGAQYYLIFHRDRYINAIKTDHLKPESFLFRAIEQGMTIHRAHPIVYDLLKQSPFAWTSARQVKKKTHRLQPDMEQVTILSYFDQYIAPKTIIELYQNCFRSFKREGQLQKAYQSLVHLNRYQPNLTFYQDMIAAVEFQNYHTEQSTDSVTDPIVFALTMKENDSARLTSQLSSSWNTDEWHQLWLLLQNYPSRVIFTTLEHMLRQNESLIQEPPFTEVLLSQATAKQFFNTLKKQSPFSHLINFDLFKQQLDALTVQRKISLLKNKPNYFINLIQNFSMHEKEQLIKPIVNVALQTESIPLVKQWLQDLPFNISLKEQLATMERFEQDELHQKELANLYIEFNNPLHAIECLKWSLAIDTDDLSCYKQLIELLRSTNQEQEADVYQNQLIHLARFRSLFR</sequence>
<dbReference type="OrthoDB" id="2676051at2"/>
<keyword evidence="2" id="KW-1185">Reference proteome</keyword>
<name>A0A1H8RGK4_9BACI</name>
<evidence type="ECO:0000313" key="1">
    <source>
        <dbReference type="EMBL" id="SEO65496.1"/>
    </source>
</evidence>
<dbReference type="AlphaFoldDB" id="A0A1H8RGK4"/>
<organism evidence="1 2">
    <name type="scientific">Amphibacillus marinus</name>
    <dbReference type="NCBI Taxonomy" id="872970"/>
    <lineage>
        <taxon>Bacteria</taxon>
        <taxon>Bacillati</taxon>
        <taxon>Bacillota</taxon>
        <taxon>Bacilli</taxon>
        <taxon>Bacillales</taxon>
        <taxon>Bacillaceae</taxon>
        <taxon>Amphibacillus</taxon>
    </lineage>
</organism>
<gene>
    <name evidence="1" type="ORF">SAMN04488134_11081</name>
</gene>
<dbReference type="EMBL" id="FODJ01000010">
    <property type="protein sequence ID" value="SEO65496.1"/>
    <property type="molecule type" value="Genomic_DNA"/>
</dbReference>
<protein>
    <submittedName>
        <fullName evidence="1">Uncharacterized protein</fullName>
    </submittedName>
</protein>